<evidence type="ECO:0000313" key="2">
    <source>
        <dbReference type="EMBL" id="HFW32329.1"/>
    </source>
</evidence>
<protein>
    <submittedName>
        <fullName evidence="2">Rubrerythrin family protein</fullName>
    </submittedName>
</protein>
<sequence length="63" mass="7453">MTPEEILKRAIELEKEAIEEYTKMKKDADAGTAELLEFLIEQEKEHIKLLNDRLKAVRLLRKE</sequence>
<proteinExistence type="predicted"/>
<dbReference type="EMBL" id="DTLB01000031">
    <property type="protein sequence ID" value="HFW32329.1"/>
    <property type="molecule type" value="Genomic_DNA"/>
</dbReference>
<dbReference type="Pfam" id="PF02915">
    <property type="entry name" value="Rubrerythrin"/>
    <property type="match status" value="1"/>
</dbReference>
<dbReference type="InterPro" id="IPR012347">
    <property type="entry name" value="Ferritin-like"/>
</dbReference>
<accession>A0A7C3RMB5</accession>
<organism evidence="2">
    <name type="scientific">Archaeoglobus fulgidus</name>
    <dbReference type="NCBI Taxonomy" id="2234"/>
    <lineage>
        <taxon>Archaea</taxon>
        <taxon>Methanobacteriati</taxon>
        <taxon>Methanobacteriota</taxon>
        <taxon>Archaeoglobi</taxon>
        <taxon>Archaeoglobales</taxon>
        <taxon>Archaeoglobaceae</taxon>
        <taxon>Archaeoglobus</taxon>
    </lineage>
</organism>
<dbReference type="GO" id="GO:0046872">
    <property type="term" value="F:metal ion binding"/>
    <property type="evidence" value="ECO:0007669"/>
    <property type="project" value="InterPro"/>
</dbReference>
<reference evidence="2" key="1">
    <citation type="journal article" date="2020" name="mSystems">
        <title>Genome- and Community-Level Interaction Insights into Carbon Utilization and Element Cycling Functions of Hydrothermarchaeota in Hydrothermal Sediment.</title>
        <authorList>
            <person name="Zhou Z."/>
            <person name="Liu Y."/>
            <person name="Xu W."/>
            <person name="Pan J."/>
            <person name="Luo Z.H."/>
            <person name="Li M."/>
        </authorList>
    </citation>
    <scope>NUCLEOTIDE SEQUENCE [LARGE SCALE GENOMIC DNA]</scope>
    <source>
        <strain evidence="2">SpSt-87</strain>
    </source>
</reference>
<evidence type="ECO:0000259" key="1">
    <source>
        <dbReference type="Pfam" id="PF02915"/>
    </source>
</evidence>
<dbReference type="SUPFAM" id="SSF47240">
    <property type="entry name" value="Ferritin-like"/>
    <property type="match status" value="1"/>
</dbReference>
<dbReference type="InterPro" id="IPR009078">
    <property type="entry name" value="Ferritin-like_SF"/>
</dbReference>
<gene>
    <name evidence="2" type="ORF">ENW66_05190</name>
</gene>
<dbReference type="GO" id="GO:0016491">
    <property type="term" value="F:oxidoreductase activity"/>
    <property type="evidence" value="ECO:0007669"/>
    <property type="project" value="InterPro"/>
</dbReference>
<name>A0A7C3RMB5_ARCFL</name>
<dbReference type="InterPro" id="IPR003251">
    <property type="entry name" value="Rr_diiron-bd_dom"/>
</dbReference>
<feature type="domain" description="Rubrerythrin diiron-binding" evidence="1">
    <location>
        <begin position="5"/>
        <end position="58"/>
    </location>
</feature>
<dbReference type="Gene3D" id="1.20.1260.10">
    <property type="match status" value="1"/>
</dbReference>
<comment type="caution">
    <text evidence="2">The sequence shown here is derived from an EMBL/GenBank/DDBJ whole genome shotgun (WGS) entry which is preliminary data.</text>
</comment>
<dbReference type="AlphaFoldDB" id="A0A7C3RMB5"/>